<name>A0ABY6J484_9BACT</name>
<sequence>MKKWICSLSLCVAALQSQAQVKPFQQNDRVIFVGNSITEAGAYVSYIYLYYMTHFPGQRLVIMNGGIGGDKASDIYRRLDYDILAKKPNVMVLTFGMNDTGYFEFNEDNAAERAKQRIAASEASYKLVEQRLLQMPALRKILMSSPPYDETAKIGGAVFRGKQAALAEVVKFQEAAARKNGWDFADLYRPMTALNVKLQQQDSTFTLIGGDRIHPGNAGHLVMAAEFLKSQGLAGKPVAVVAIDAKKKSSRTENCSVQGLQATPTNIRLQYLAQSLPYPIDTVARIWGNPQRQADALQWIPFTEDFNREILRVAGLEKGNYALKIDGRQLGVWPAAEWEQGINLALLETPQRNQAMSVMQLNLRRAEVEARLRRYFWVQGNYFDKKKMRQQDDAAALDSVRLAAKTDGMLRYHEENYETAMYKELRALWEQEIATITDLIYKVNKPVAHQLEIVKI</sequence>
<feature type="signal peptide" evidence="1">
    <location>
        <begin position="1"/>
        <end position="19"/>
    </location>
</feature>
<accession>A0ABY6J484</accession>
<dbReference type="InterPro" id="IPR036514">
    <property type="entry name" value="SGNH_hydro_sf"/>
</dbReference>
<evidence type="ECO:0000313" key="4">
    <source>
        <dbReference type="Proteomes" id="UP001162741"/>
    </source>
</evidence>
<dbReference type="CDD" id="cd01834">
    <property type="entry name" value="SGNH_hydrolase_like_2"/>
    <property type="match status" value="1"/>
</dbReference>
<dbReference type="PANTHER" id="PTHR30383">
    <property type="entry name" value="THIOESTERASE 1/PROTEASE 1/LYSOPHOSPHOLIPASE L1"/>
    <property type="match status" value="1"/>
</dbReference>
<dbReference type="Gene3D" id="3.40.50.1110">
    <property type="entry name" value="SGNH hydrolase"/>
    <property type="match status" value="1"/>
</dbReference>
<evidence type="ECO:0000313" key="3">
    <source>
        <dbReference type="EMBL" id="UYQ94437.1"/>
    </source>
</evidence>
<evidence type="ECO:0000256" key="1">
    <source>
        <dbReference type="SAM" id="SignalP"/>
    </source>
</evidence>
<proteinExistence type="predicted"/>
<dbReference type="Pfam" id="PF13472">
    <property type="entry name" value="Lipase_GDSL_2"/>
    <property type="match status" value="1"/>
</dbReference>
<keyword evidence="4" id="KW-1185">Reference proteome</keyword>
<dbReference type="SUPFAM" id="SSF52266">
    <property type="entry name" value="SGNH hydrolase"/>
    <property type="match status" value="1"/>
</dbReference>
<reference evidence="3" key="1">
    <citation type="submission" date="2022-10" db="EMBL/GenBank/DDBJ databases">
        <title>Chitinophaga sp. nov., isolated from soil.</title>
        <authorList>
            <person name="Jeon C.O."/>
        </authorList>
    </citation>
    <scope>NUCLEOTIDE SEQUENCE</scope>
    <source>
        <strain evidence="3">R8</strain>
    </source>
</reference>
<dbReference type="GO" id="GO:0016787">
    <property type="term" value="F:hydrolase activity"/>
    <property type="evidence" value="ECO:0007669"/>
    <property type="project" value="UniProtKB-KW"/>
</dbReference>
<dbReference type="PANTHER" id="PTHR30383:SF5">
    <property type="entry name" value="SGNH HYDROLASE-TYPE ESTERASE DOMAIN-CONTAINING PROTEIN"/>
    <property type="match status" value="1"/>
</dbReference>
<dbReference type="Proteomes" id="UP001162741">
    <property type="component" value="Chromosome"/>
</dbReference>
<organism evidence="3 4">
    <name type="scientific">Chitinophaga horti</name>
    <dbReference type="NCBI Taxonomy" id="2920382"/>
    <lineage>
        <taxon>Bacteria</taxon>
        <taxon>Pseudomonadati</taxon>
        <taxon>Bacteroidota</taxon>
        <taxon>Chitinophagia</taxon>
        <taxon>Chitinophagales</taxon>
        <taxon>Chitinophagaceae</taxon>
        <taxon>Chitinophaga</taxon>
    </lineage>
</organism>
<dbReference type="InterPro" id="IPR051532">
    <property type="entry name" value="Ester_Hydrolysis_Enzymes"/>
</dbReference>
<keyword evidence="1" id="KW-0732">Signal</keyword>
<gene>
    <name evidence="3" type="ORF">MKQ68_04955</name>
</gene>
<evidence type="ECO:0000259" key="2">
    <source>
        <dbReference type="Pfam" id="PF13472"/>
    </source>
</evidence>
<feature type="domain" description="SGNH hydrolase-type esterase" evidence="2">
    <location>
        <begin position="32"/>
        <end position="220"/>
    </location>
</feature>
<protein>
    <submittedName>
        <fullName evidence="3">SGNH/GDSL hydrolase family protein</fullName>
    </submittedName>
</protein>
<feature type="chain" id="PRO_5046368790" evidence="1">
    <location>
        <begin position="20"/>
        <end position="456"/>
    </location>
</feature>
<dbReference type="EMBL" id="CP107006">
    <property type="protein sequence ID" value="UYQ94437.1"/>
    <property type="molecule type" value="Genomic_DNA"/>
</dbReference>
<dbReference type="InterPro" id="IPR013830">
    <property type="entry name" value="SGNH_hydro"/>
</dbReference>
<keyword evidence="3" id="KW-0378">Hydrolase</keyword>
<dbReference type="RefSeq" id="WP_264282322.1">
    <property type="nucleotide sequence ID" value="NZ_CP107006.1"/>
</dbReference>